<dbReference type="Pfam" id="PF13401">
    <property type="entry name" value="AAA_22"/>
    <property type="match status" value="1"/>
</dbReference>
<evidence type="ECO:0000313" key="2">
    <source>
        <dbReference type="EMBL" id="MBP2329412.1"/>
    </source>
</evidence>
<dbReference type="InterPro" id="IPR049945">
    <property type="entry name" value="AAA_22"/>
</dbReference>
<dbReference type="Gene3D" id="3.40.50.300">
    <property type="entry name" value="P-loop containing nucleotide triphosphate hydrolases"/>
    <property type="match status" value="1"/>
</dbReference>
<dbReference type="PANTHER" id="PTHR47691:SF3">
    <property type="entry name" value="HTH-TYPE TRANSCRIPTIONAL REGULATOR RV0890C-RELATED"/>
    <property type="match status" value="1"/>
</dbReference>
<organism evidence="2 3">
    <name type="scientific">Kibdelosporangium banguiense</name>
    <dbReference type="NCBI Taxonomy" id="1365924"/>
    <lineage>
        <taxon>Bacteria</taxon>
        <taxon>Bacillati</taxon>
        <taxon>Actinomycetota</taxon>
        <taxon>Actinomycetes</taxon>
        <taxon>Pseudonocardiales</taxon>
        <taxon>Pseudonocardiaceae</taxon>
        <taxon>Kibdelosporangium</taxon>
    </lineage>
</organism>
<evidence type="ECO:0000259" key="1">
    <source>
        <dbReference type="SMART" id="SM00382"/>
    </source>
</evidence>
<dbReference type="SUPFAM" id="SSF52540">
    <property type="entry name" value="P-loop containing nucleoside triphosphate hydrolases"/>
    <property type="match status" value="1"/>
</dbReference>
<protein>
    <submittedName>
        <fullName evidence="2">ATPase</fullName>
    </submittedName>
</protein>
<gene>
    <name evidence="2" type="ORF">JOF56_009797</name>
</gene>
<accession>A0ABS4TYD4</accession>
<name>A0ABS4TYD4_9PSEU</name>
<dbReference type="Proteomes" id="UP001519332">
    <property type="component" value="Unassembled WGS sequence"/>
</dbReference>
<proteinExistence type="predicted"/>
<reference evidence="2 3" key="1">
    <citation type="submission" date="2021-03" db="EMBL/GenBank/DDBJ databases">
        <title>Sequencing the genomes of 1000 actinobacteria strains.</title>
        <authorList>
            <person name="Klenk H.-P."/>
        </authorList>
    </citation>
    <scope>NUCLEOTIDE SEQUENCE [LARGE SCALE GENOMIC DNA]</scope>
    <source>
        <strain evidence="2 3">DSM 46670</strain>
    </source>
</reference>
<evidence type="ECO:0000313" key="3">
    <source>
        <dbReference type="Proteomes" id="UP001519332"/>
    </source>
</evidence>
<feature type="domain" description="AAA+ ATPase" evidence="1">
    <location>
        <begin position="35"/>
        <end position="164"/>
    </location>
</feature>
<dbReference type="InterPro" id="IPR027417">
    <property type="entry name" value="P-loop_NTPase"/>
</dbReference>
<keyword evidence="3" id="KW-1185">Reference proteome</keyword>
<dbReference type="InterPro" id="IPR003593">
    <property type="entry name" value="AAA+_ATPase"/>
</dbReference>
<dbReference type="PANTHER" id="PTHR47691">
    <property type="entry name" value="REGULATOR-RELATED"/>
    <property type="match status" value="1"/>
</dbReference>
<dbReference type="PRINTS" id="PR00364">
    <property type="entry name" value="DISEASERSIST"/>
</dbReference>
<dbReference type="SMART" id="SM00382">
    <property type="entry name" value="AAA"/>
    <property type="match status" value="1"/>
</dbReference>
<comment type="caution">
    <text evidence="2">The sequence shown here is derived from an EMBL/GenBank/DDBJ whole genome shotgun (WGS) entry which is preliminary data.</text>
</comment>
<dbReference type="RefSeq" id="WP_209646210.1">
    <property type="nucleotide sequence ID" value="NZ_JAGINW010000001.1"/>
</dbReference>
<dbReference type="EMBL" id="JAGINW010000001">
    <property type="protein sequence ID" value="MBP2329412.1"/>
    <property type="molecule type" value="Genomic_DNA"/>
</dbReference>
<sequence>MNRSGTLRVVGLPAETTSFVGRRQELAAARRLLSVSRLLTLTGPGGVGKTRLALRMAAQLSRAFPDGVWLVSLATLDDDALVPQTVAETLGIRDESSGEILDDIIEYLRGRGLLLVLDNCEHLLDACAALVDAILSASEGVRVLATSQHRLNLTGEQLLEVPPLRVPTPAELARGRGAAKAFSALQLFVDRATPVVPGFTMTAGNLEHVARLCLRLDGLPLAIELAAVRLRSHSIEQLVERLDDRYRLLTESSCDALSRHQTLRATMDWSYELCTQQEQVVWALLSVFAGSFDLSGAEAVCAGEDIEPADIVDIVAGLVDKSILVGERHDDTLRYRLLSSLRDYGLEKLTELGKVSAARGRHRDHYLHRAEDYERQWFGPRQPEIAEDLRTELDNFRAALTYCVTTPGEAQHGLHLAETLWCHWIPRGAHSAEVRRWCHRALLQGAKRSDARGKSYWTNGLLLLILTRSAAVLLAGAPPGQPVQGAEGQPIPIPMADYLPDWQHAGSELLSFVVLSRIELACTLVFHATPEQAVPLCVEAEQ</sequence>